<sequence length="437" mass="51048">MRNNFEQLEENIMKRKFIRSSNKKKIERVPEDQMLFRERREDMNETNEKFEKLKLAEMACLTLSSAGFGCSVISANLIDEPDIHKSSIYLTLPLVLSTLTTIVLLFAIYWRSQKQLKWEQCKLIYSAEDDMSTTNKIRYVILEIVINAIHPIYGMHGVEIYMYNEVLGVTLKYKLSLLLTVVMMLRVYHIVRFISSVSKYKTSRCQRLCKIYGAQPDNFFALKCIMQEGPVSVIAWMFVSGMLIAAYALRVFEAPTVEYGGKDFSTFGNAIWCVIVTMATVGYGDYYPVTLPGRIVGFIACIWGVLTVSLTTVTFSNLLSLNLGEETSLKLLERLWFKENIKEEAAWVLTTAVRYKLMCKNTPDDKRKIHEQFDRFRYHFKKFQFLRNKQKNLYDFDCYTDRIEMKLLEIIDKYEKAVDYITKSEEIIEFFQLQALD</sequence>
<organism evidence="3 4">
    <name type="scientific">Stentor coeruleus</name>
    <dbReference type="NCBI Taxonomy" id="5963"/>
    <lineage>
        <taxon>Eukaryota</taxon>
        <taxon>Sar</taxon>
        <taxon>Alveolata</taxon>
        <taxon>Ciliophora</taxon>
        <taxon>Postciliodesmatophora</taxon>
        <taxon>Heterotrichea</taxon>
        <taxon>Heterotrichida</taxon>
        <taxon>Stentoridae</taxon>
        <taxon>Stentor</taxon>
    </lineage>
</organism>
<dbReference type="InterPro" id="IPR013099">
    <property type="entry name" value="K_chnl_dom"/>
</dbReference>
<accession>A0A1R2B4C6</accession>
<feature type="transmembrane region" description="Helical" evidence="1">
    <location>
        <begin position="140"/>
        <end position="163"/>
    </location>
</feature>
<feature type="domain" description="Potassium channel" evidence="2">
    <location>
        <begin position="244"/>
        <end position="319"/>
    </location>
</feature>
<dbReference type="Proteomes" id="UP000187209">
    <property type="component" value="Unassembled WGS sequence"/>
</dbReference>
<feature type="transmembrane region" description="Helical" evidence="1">
    <location>
        <begin position="58"/>
        <end position="78"/>
    </location>
</feature>
<feature type="transmembrane region" description="Helical" evidence="1">
    <location>
        <begin position="295"/>
        <end position="319"/>
    </location>
</feature>
<feature type="transmembrane region" description="Helical" evidence="1">
    <location>
        <begin position="90"/>
        <end position="110"/>
    </location>
</feature>
<dbReference type="GO" id="GO:0016020">
    <property type="term" value="C:membrane"/>
    <property type="evidence" value="ECO:0007669"/>
    <property type="project" value="InterPro"/>
</dbReference>
<proteinExistence type="predicted"/>
<feature type="transmembrane region" description="Helical" evidence="1">
    <location>
        <begin position="175"/>
        <end position="194"/>
    </location>
</feature>
<gene>
    <name evidence="3" type="ORF">SteCoe_30143</name>
</gene>
<evidence type="ECO:0000259" key="2">
    <source>
        <dbReference type="Pfam" id="PF07885"/>
    </source>
</evidence>
<evidence type="ECO:0000313" key="3">
    <source>
        <dbReference type="EMBL" id="OMJ71596.1"/>
    </source>
</evidence>
<name>A0A1R2B4C6_9CILI</name>
<evidence type="ECO:0000256" key="1">
    <source>
        <dbReference type="SAM" id="Phobius"/>
    </source>
</evidence>
<dbReference type="SUPFAM" id="SSF81324">
    <property type="entry name" value="Voltage-gated potassium channels"/>
    <property type="match status" value="1"/>
</dbReference>
<keyword evidence="1" id="KW-0472">Membrane</keyword>
<evidence type="ECO:0000313" key="4">
    <source>
        <dbReference type="Proteomes" id="UP000187209"/>
    </source>
</evidence>
<dbReference type="Pfam" id="PF07885">
    <property type="entry name" value="Ion_trans_2"/>
    <property type="match status" value="1"/>
</dbReference>
<dbReference type="InterPro" id="IPR015449">
    <property type="entry name" value="K_chnl_Ca-activ_SK"/>
</dbReference>
<comment type="caution">
    <text evidence="3">The sequence shown here is derived from an EMBL/GenBank/DDBJ whole genome shotgun (WGS) entry which is preliminary data.</text>
</comment>
<dbReference type="PANTHER" id="PTHR10153">
    <property type="entry name" value="SMALL CONDUCTANCE CALCIUM-ACTIVATED POTASSIUM CHANNEL"/>
    <property type="match status" value="1"/>
</dbReference>
<reference evidence="3 4" key="1">
    <citation type="submission" date="2016-11" db="EMBL/GenBank/DDBJ databases">
        <title>The macronuclear genome of Stentor coeruleus: a giant cell with tiny introns.</title>
        <authorList>
            <person name="Slabodnick M."/>
            <person name="Ruby J.G."/>
            <person name="Reiff S.B."/>
            <person name="Swart E.C."/>
            <person name="Gosai S."/>
            <person name="Prabakaran S."/>
            <person name="Witkowska E."/>
            <person name="Larue G.E."/>
            <person name="Fisher S."/>
            <person name="Freeman R.M."/>
            <person name="Gunawardena J."/>
            <person name="Chu W."/>
            <person name="Stover N.A."/>
            <person name="Gregory B.D."/>
            <person name="Nowacki M."/>
            <person name="Derisi J."/>
            <person name="Roy S.W."/>
            <person name="Marshall W.F."/>
            <person name="Sood P."/>
        </authorList>
    </citation>
    <scope>NUCLEOTIDE SEQUENCE [LARGE SCALE GENOMIC DNA]</scope>
    <source>
        <strain evidence="3">WM001</strain>
    </source>
</reference>
<dbReference type="OrthoDB" id="312411at2759"/>
<keyword evidence="4" id="KW-1185">Reference proteome</keyword>
<feature type="transmembrane region" description="Helical" evidence="1">
    <location>
        <begin position="233"/>
        <end position="252"/>
    </location>
</feature>
<keyword evidence="1" id="KW-0812">Transmembrane</keyword>
<dbReference type="PRINTS" id="PR00169">
    <property type="entry name" value="KCHANNEL"/>
</dbReference>
<protein>
    <recommendedName>
        <fullName evidence="2">Potassium channel domain-containing protein</fullName>
    </recommendedName>
</protein>
<dbReference type="Gene3D" id="1.10.287.70">
    <property type="match status" value="1"/>
</dbReference>
<dbReference type="GO" id="GO:0016286">
    <property type="term" value="F:small conductance calcium-activated potassium channel activity"/>
    <property type="evidence" value="ECO:0007669"/>
    <property type="project" value="InterPro"/>
</dbReference>
<dbReference type="EMBL" id="MPUH01000975">
    <property type="protein sequence ID" value="OMJ71596.1"/>
    <property type="molecule type" value="Genomic_DNA"/>
</dbReference>
<feature type="transmembrane region" description="Helical" evidence="1">
    <location>
        <begin position="264"/>
        <end position="283"/>
    </location>
</feature>
<dbReference type="AlphaFoldDB" id="A0A1R2B4C6"/>
<keyword evidence="1" id="KW-1133">Transmembrane helix</keyword>